<dbReference type="AlphaFoldDB" id="A0A4R5M6L2"/>
<accession>A0A4R5M6L2</accession>
<keyword evidence="4" id="KW-1185">Reference proteome</keyword>
<name>A0A4R5M6L2_9BURK</name>
<comment type="caution">
    <text evidence="3">The sequence shown here is derived from an EMBL/GenBank/DDBJ whole genome shotgun (WGS) entry which is preliminary data.</text>
</comment>
<keyword evidence="3" id="KW-0378">Hydrolase</keyword>
<gene>
    <name evidence="3" type="ORF">EYW47_23165</name>
</gene>
<organism evidence="3 4">
    <name type="scientific">Paraburkholderia silviterrae</name>
    <dbReference type="NCBI Taxonomy" id="2528715"/>
    <lineage>
        <taxon>Bacteria</taxon>
        <taxon>Pseudomonadati</taxon>
        <taxon>Pseudomonadota</taxon>
        <taxon>Betaproteobacteria</taxon>
        <taxon>Burkholderiales</taxon>
        <taxon>Burkholderiaceae</taxon>
        <taxon>Paraburkholderia</taxon>
    </lineage>
</organism>
<dbReference type="PANTHER" id="PTHR43194:SF2">
    <property type="entry name" value="PEROXISOMAL MEMBRANE PROTEIN LPX1"/>
    <property type="match status" value="1"/>
</dbReference>
<dbReference type="GO" id="GO:0016787">
    <property type="term" value="F:hydrolase activity"/>
    <property type="evidence" value="ECO:0007669"/>
    <property type="project" value="UniProtKB-KW"/>
</dbReference>
<dbReference type="PRINTS" id="PR00111">
    <property type="entry name" value="ABHYDROLASE"/>
</dbReference>
<dbReference type="EMBL" id="SMRP01000012">
    <property type="protein sequence ID" value="TDG21257.1"/>
    <property type="molecule type" value="Genomic_DNA"/>
</dbReference>
<dbReference type="SUPFAM" id="SSF53474">
    <property type="entry name" value="alpha/beta-Hydrolases"/>
    <property type="match status" value="1"/>
</dbReference>
<protein>
    <submittedName>
        <fullName evidence="3">Alpha/beta hydrolase</fullName>
    </submittedName>
</protein>
<sequence length="291" mass="30994">MNAASRLPGTPQPMHMWKGSGGVRLAGDTWGNPEGPPVVLLHGGGQTRHAWGGTGERLGHAGYFAIAYDARGHGDSDWSADGDYSLDALSADLRCVLAAIGIRQPALVGASLGGATSLVAVGEKQVEASALILVDIVPHTEPAGVERIRAFMAQNPDGFASLDEVAEAIGRYRPSQSRPRNLQGLAKNVRLHVDGRYRWHWDPRFLAGQIDLRGRHARLGACARALSLPTLLVRGGSSDVVSETGVQEFLEFCPHAQYVNVAQAGHMVAGDRNDAFGEAALQFLTRHLCAT</sequence>
<dbReference type="InterPro" id="IPR000073">
    <property type="entry name" value="AB_hydrolase_1"/>
</dbReference>
<evidence type="ECO:0000313" key="4">
    <source>
        <dbReference type="Proteomes" id="UP000295722"/>
    </source>
</evidence>
<dbReference type="InterPro" id="IPR050228">
    <property type="entry name" value="Carboxylesterase_BioH"/>
</dbReference>
<reference evidence="3 4" key="1">
    <citation type="submission" date="2019-03" db="EMBL/GenBank/DDBJ databases">
        <title>Paraburkholderia sp. 4M-K11, isolated from subtropical forest soil.</title>
        <authorList>
            <person name="Gao Z.-H."/>
            <person name="Qiu L.-H."/>
        </authorList>
    </citation>
    <scope>NUCLEOTIDE SEQUENCE [LARGE SCALE GENOMIC DNA]</scope>
    <source>
        <strain evidence="3 4">4M-K11</strain>
    </source>
</reference>
<evidence type="ECO:0000313" key="3">
    <source>
        <dbReference type="EMBL" id="TDG21257.1"/>
    </source>
</evidence>
<proteinExistence type="predicted"/>
<dbReference type="Gene3D" id="3.40.50.1820">
    <property type="entry name" value="alpha/beta hydrolase"/>
    <property type="match status" value="1"/>
</dbReference>
<evidence type="ECO:0000259" key="2">
    <source>
        <dbReference type="Pfam" id="PF00561"/>
    </source>
</evidence>
<dbReference type="InterPro" id="IPR029058">
    <property type="entry name" value="AB_hydrolase_fold"/>
</dbReference>
<dbReference type="Proteomes" id="UP000295722">
    <property type="component" value="Unassembled WGS sequence"/>
</dbReference>
<feature type="domain" description="AB hydrolase-1" evidence="2">
    <location>
        <begin position="36"/>
        <end position="268"/>
    </location>
</feature>
<dbReference type="RefSeq" id="WP_133197166.1">
    <property type="nucleotide sequence ID" value="NZ_JBHUCW010000022.1"/>
</dbReference>
<evidence type="ECO:0000256" key="1">
    <source>
        <dbReference type="SAM" id="MobiDB-lite"/>
    </source>
</evidence>
<dbReference type="OrthoDB" id="5380819at2"/>
<dbReference type="Pfam" id="PF00561">
    <property type="entry name" value="Abhydrolase_1"/>
    <property type="match status" value="1"/>
</dbReference>
<dbReference type="PANTHER" id="PTHR43194">
    <property type="entry name" value="HYDROLASE ALPHA/BETA FOLD FAMILY"/>
    <property type="match status" value="1"/>
</dbReference>
<feature type="region of interest" description="Disordered" evidence="1">
    <location>
        <begin position="1"/>
        <end position="29"/>
    </location>
</feature>